<dbReference type="PANTHER" id="PTHR18964">
    <property type="entry name" value="ROK (REPRESSOR, ORF, KINASE) FAMILY"/>
    <property type="match status" value="1"/>
</dbReference>
<dbReference type="Gene3D" id="3.30.420.40">
    <property type="match status" value="2"/>
</dbReference>
<evidence type="ECO:0000256" key="1">
    <source>
        <dbReference type="ARBA" id="ARBA00006479"/>
    </source>
</evidence>
<sequence length="325" mass="31891">MTRIALDIGATKFAAARVRAAADTDSPRPAAAGAAPPGAEFGLGAVHRADVPASGVWEVCRELLLGVAGGEPVEVIGIGAAGPVDVTAGVTGPLNIPEWRSGFPIVDSVRALFPGATVRFAIDGACLALAEQRAGALRGVPDALAMTVSSGIGGGILAGGRVLAGRTGNAGHVGHIVVPGEEVPCGCGGFGCVEAVASGLSSVRWARSRGWRGSNGAELAAAAAAGNSTAQAALERAGTALGRAVSSAAATLDIDVVVIGGGFAASGEPLWKPLRAAVTRHARLGFLRPLRVLHSEITAGATLAGAAVLAAGPGADAGDVPEWPA</sequence>
<dbReference type="Proteomes" id="UP001595696">
    <property type="component" value="Unassembled WGS sequence"/>
</dbReference>
<dbReference type="EMBL" id="JBHSAX010000014">
    <property type="protein sequence ID" value="MFC3963228.1"/>
    <property type="molecule type" value="Genomic_DNA"/>
</dbReference>
<accession>A0ABV8DTK2</accession>
<evidence type="ECO:0000313" key="2">
    <source>
        <dbReference type="EMBL" id="MFC3963228.1"/>
    </source>
</evidence>
<comment type="caution">
    <text evidence="2">The sequence shown here is derived from an EMBL/GenBank/DDBJ whole genome shotgun (WGS) entry which is preliminary data.</text>
</comment>
<dbReference type="PROSITE" id="PS01125">
    <property type="entry name" value="ROK"/>
    <property type="match status" value="1"/>
</dbReference>
<organism evidence="2 3">
    <name type="scientific">Nocardia jiangsuensis</name>
    <dbReference type="NCBI Taxonomy" id="1691563"/>
    <lineage>
        <taxon>Bacteria</taxon>
        <taxon>Bacillati</taxon>
        <taxon>Actinomycetota</taxon>
        <taxon>Actinomycetes</taxon>
        <taxon>Mycobacteriales</taxon>
        <taxon>Nocardiaceae</taxon>
        <taxon>Nocardia</taxon>
    </lineage>
</organism>
<reference evidence="3" key="1">
    <citation type="journal article" date="2019" name="Int. J. Syst. Evol. Microbiol.">
        <title>The Global Catalogue of Microorganisms (GCM) 10K type strain sequencing project: providing services to taxonomists for standard genome sequencing and annotation.</title>
        <authorList>
            <consortium name="The Broad Institute Genomics Platform"/>
            <consortium name="The Broad Institute Genome Sequencing Center for Infectious Disease"/>
            <person name="Wu L."/>
            <person name="Ma J."/>
        </authorList>
    </citation>
    <scope>NUCLEOTIDE SEQUENCE [LARGE SCALE GENOMIC DNA]</scope>
    <source>
        <strain evidence="3">CGMCC 4.7330</strain>
    </source>
</reference>
<dbReference type="RefSeq" id="WP_378612975.1">
    <property type="nucleotide sequence ID" value="NZ_JBHSAX010000014.1"/>
</dbReference>
<evidence type="ECO:0000313" key="3">
    <source>
        <dbReference type="Proteomes" id="UP001595696"/>
    </source>
</evidence>
<dbReference type="InterPro" id="IPR000600">
    <property type="entry name" value="ROK"/>
</dbReference>
<dbReference type="Pfam" id="PF00480">
    <property type="entry name" value="ROK"/>
    <property type="match status" value="1"/>
</dbReference>
<dbReference type="PANTHER" id="PTHR18964:SF169">
    <property type="entry name" value="N-ACETYLMANNOSAMINE KINASE"/>
    <property type="match status" value="1"/>
</dbReference>
<keyword evidence="3" id="KW-1185">Reference proteome</keyword>
<name>A0ABV8DTK2_9NOCA</name>
<proteinExistence type="inferred from homology"/>
<dbReference type="InterPro" id="IPR049874">
    <property type="entry name" value="ROK_cs"/>
</dbReference>
<dbReference type="SUPFAM" id="SSF53067">
    <property type="entry name" value="Actin-like ATPase domain"/>
    <property type="match status" value="1"/>
</dbReference>
<comment type="similarity">
    <text evidence="1">Belongs to the ROK (NagC/XylR) family.</text>
</comment>
<gene>
    <name evidence="2" type="ORF">ACFO0B_14650</name>
</gene>
<dbReference type="InterPro" id="IPR043129">
    <property type="entry name" value="ATPase_NBD"/>
</dbReference>
<protein>
    <submittedName>
        <fullName evidence="2">ROK family protein</fullName>
    </submittedName>
</protein>